<dbReference type="Proteomes" id="UP000641454">
    <property type="component" value="Unassembled WGS sequence"/>
</dbReference>
<dbReference type="HAMAP" id="MF_00017">
    <property type="entry name" value="RecR"/>
    <property type="match status" value="1"/>
</dbReference>
<evidence type="ECO:0000256" key="6">
    <source>
        <dbReference type="ARBA" id="ARBA00023204"/>
    </source>
</evidence>
<dbReference type="Gene3D" id="3.40.1360.10">
    <property type="match status" value="1"/>
</dbReference>
<evidence type="ECO:0000259" key="8">
    <source>
        <dbReference type="PROSITE" id="PS50880"/>
    </source>
</evidence>
<evidence type="ECO:0000256" key="7">
    <source>
        <dbReference type="HAMAP-Rule" id="MF_00017"/>
    </source>
</evidence>
<dbReference type="Gene3D" id="1.10.8.420">
    <property type="entry name" value="RecR Domain 1"/>
    <property type="match status" value="1"/>
</dbReference>
<comment type="caution">
    <text evidence="9">The sequence shown here is derived from an EMBL/GenBank/DDBJ whole genome shotgun (WGS) entry which is preliminary data.</text>
</comment>
<evidence type="ECO:0000256" key="2">
    <source>
        <dbReference type="ARBA" id="ARBA00022763"/>
    </source>
</evidence>
<gene>
    <name evidence="7 9" type="primary">recR</name>
    <name evidence="9" type="ORF">H8R25_03755</name>
</gene>
<dbReference type="AlphaFoldDB" id="A0A923SEH0"/>
<comment type="function">
    <text evidence="7">May play a role in DNA repair. It seems to be involved in an RecBC-independent recombinational process of DNA repair. It may act with RecF and RecO.</text>
</comment>
<proteinExistence type="inferred from homology"/>
<dbReference type="PROSITE" id="PS50880">
    <property type="entry name" value="TOPRIM"/>
    <property type="match status" value="1"/>
</dbReference>
<evidence type="ECO:0000256" key="5">
    <source>
        <dbReference type="ARBA" id="ARBA00023172"/>
    </source>
</evidence>
<dbReference type="GO" id="GO:0008270">
    <property type="term" value="F:zinc ion binding"/>
    <property type="evidence" value="ECO:0007669"/>
    <property type="project" value="UniProtKB-KW"/>
</dbReference>
<keyword evidence="3 7" id="KW-0863">Zinc-finger</keyword>
<comment type="similarity">
    <text evidence="7">Belongs to the RecR family.</text>
</comment>
<evidence type="ECO:0000313" key="10">
    <source>
        <dbReference type="Proteomes" id="UP000641454"/>
    </source>
</evidence>
<dbReference type="InterPro" id="IPR023627">
    <property type="entry name" value="Rcmb_RecR"/>
</dbReference>
<dbReference type="InterPro" id="IPR034137">
    <property type="entry name" value="TOPRIM_RecR"/>
</dbReference>
<feature type="domain" description="Toprim" evidence="8">
    <location>
        <begin position="81"/>
        <end position="176"/>
    </location>
</feature>
<sequence>MEFSSKLIEKAVNEISQLPGIGKRSALRLALHLLKQPKEQTRFLAEALLSMRADIKYCDNCHNISDSTTCEICANTNRNHQIVCVVEDIRDVMAIENTGQFRGVYHVLGGKISPIDGVGPSQLKISTLVEKVKTGTVSEVIFALSSTMEGDTTNFYIFKQIADCDIVVSTIARGIAVGDELEYADEVTLGRSILHRVPFDKAFKNN</sequence>
<evidence type="ECO:0000256" key="3">
    <source>
        <dbReference type="ARBA" id="ARBA00022771"/>
    </source>
</evidence>
<dbReference type="InterPro" id="IPR000093">
    <property type="entry name" value="DNA_Rcmb_RecR"/>
</dbReference>
<dbReference type="PANTHER" id="PTHR30446">
    <property type="entry name" value="RECOMBINATION PROTEIN RECR"/>
    <property type="match status" value="1"/>
</dbReference>
<dbReference type="PANTHER" id="PTHR30446:SF0">
    <property type="entry name" value="RECOMBINATION PROTEIN RECR"/>
    <property type="match status" value="1"/>
</dbReference>
<dbReference type="RefSeq" id="WP_187017317.1">
    <property type="nucleotide sequence ID" value="NZ_JACRUK010000005.1"/>
</dbReference>
<dbReference type="GO" id="GO:0006310">
    <property type="term" value="P:DNA recombination"/>
    <property type="evidence" value="ECO:0007669"/>
    <property type="project" value="UniProtKB-UniRule"/>
</dbReference>
<dbReference type="PROSITE" id="PS01300">
    <property type="entry name" value="RECR"/>
    <property type="match status" value="1"/>
</dbReference>
<dbReference type="Pfam" id="PF21175">
    <property type="entry name" value="RecR_C"/>
    <property type="match status" value="1"/>
</dbReference>
<organism evidence="9 10">
    <name type="scientific">Flavobacterium muglaense</name>
    <dbReference type="NCBI Taxonomy" id="2764716"/>
    <lineage>
        <taxon>Bacteria</taxon>
        <taxon>Pseudomonadati</taxon>
        <taxon>Bacteroidota</taxon>
        <taxon>Flavobacteriia</taxon>
        <taxon>Flavobacteriales</taxon>
        <taxon>Flavobacteriaceae</taxon>
        <taxon>Flavobacterium</taxon>
    </lineage>
</organism>
<name>A0A923SEH0_9FLAO</name>
<reference evidence="9 10" key="1">
    <citation type="submission" date="2020-08" db="EMBL/GenBank/DDBJ databases">
        <title>Description of novel Flavobacterium F-392 isolate.</title>
        <authorList>
            <person name="Saticioglu I.B."/>
            <person name="Duman M."/>
            <person name="Altun S."/>
        </authorList>
    </citation>
    <scope>NUCLEOTIDE SEQUENCE [LARGE SCALE GENOMIC DNA]</scope>
    <source>
        <strain evidence="9 10">F-392</strain>
    </source>
</reference>
<keyword evidence="1 7" id="KW-0479">Metal-binding</keyword>
<dbReference type="GO" id="GO:0003677">
    <property type="term" value="F:DNA binding"/>
    <property type="evidence" value="ECO:0007669"/>
    <property type="project" value="UniProtKB-UniRule"/>
</dbReference>
<dbReference type="Pfam" id="PF02132">
    <property type="entry name" value="RecR_ZnF"/>
    <property type="match status" value="1"/>
</dbReference>
<dbReference type="EMBL" id="JACRUL010000005">
    <property type="protein sequence ID" value="MBC5843552.1"/>
    <property type="molecule type" value="Genomic_DNA"/>
</dbReference>
<dbReference type="Pfam" id="PF13662">
    <property type="entry name" value="Toprim_4"/>
    <property type="match status" value="1"/>
</dbReference>
<dbReference type="InterPro" id="IPR015967">
    <property type="entry name" value="Rcmb_RecR_Znf"/>
</dbReference>
<feature type="zinc finger region" description="C4-type" evidence="7">
    <location>
        <begin position="58"/>
        <end position="73"/>
    </location>
</feature>
<keyword evidence="4 7" id="KW-0862">Zinc</keyword>
<keyword evidence="5 7" id="KW-0233">DNA recombination</keyword>
<dbReference type="InterPro" id="IPR006171">
    <property type="entry name" value="TOPRIM_dom"/>
</dbReference>
<dbReference type="CDD" id="cd01025">
    <property type="entry name" value="TOPRIM_recR"/>
    <property type="match status" value="1"/>
</dbReference>
<evidence type="ECO:0000256" key="1">
    <source>
        <dbReference type="ARBA" id="ARBA00022723"/>
    </source>
</evidence>
<dbReference type="SMART" id="SM00493">
    <property type="entry name" value="TOPRIM"/>
    <property type="match status" value="1"/>
</dbReference>
<dbReference type="SUPFAM" id="SSF111304">
    <property type="entry name" value="Recombination protein RecR"/>
    <property type="match status" value="1"/>
</dbReference>
<dbReference type="Pfam" id="PF21176">
    <property type="entry name" value="RecR_HhH"/>
    <property type="match status" value="1"/>
</dbReference>
<accession>A0A923SEH0</accession>
<evidence type="ECO:0000256" key="4">
    <source>
        <dbReference type="ARBA" id="ARBA00022833"/>
    </source>
</evidence>
<keyword evidence="6 7" id="KW-0234">DNA repair</keyword>
<dbReference type="NCBIfam" id="TIGR00615">
    <property type="entry name" value="recR"/>
    <property type="match status" value="1"/>
</dbReference>
<dbReference type="GO" id="GO:0006281">
    <property type="term" value="P:DNA repair"/>
    <property type="evidence" value="ECO:0007669"/>
    <property type="project" value="UniProtKB-UniRule"/>
</dbReference>
<protein>
    <recommendedName>
        <fullName evidence="7">Recombination protein RecR</fullName>
    </recommendedName>
</protein>
<dbReference type="Gene3D" id="6.10.250.240">
    <property type="match status" value="1"/>
</dbReference>
<evidence type="ECO:0000313" key="9">
    <source>
        <dbReference type="EMBL" id="MBC5843552.1"/>
    </source>
</evidence>
<keyword evidence="10" id="KW-1185">Reference proteome</keyword>
<keyword evidence="2 7" id="KW-0227">DNA damage</keyword>